<reference evidence="5" key="1">
    <citation type="submission" date="2019-07" db="EMBL/GenBank/DDBJ databases">
        <authorList>
            <person name="Zhang J."/>
            <person name="Liu T."/>
        </authorList>
    </citation>
    <scope>NUCLEOTIDE SEQUENCE</scope>
</reference>
<dbReference type="InterPro" id="IPR009666">
    <property type="entry name" value="Uncharacterised_Ycf35"/>
</dbReference>
<reference evidence="5" key="2">
    <citation type="journal article" date="2021" name="Genomics">
        <title>Comparative analysis of mitochondrial genomes of Nirvanini and Evacanthini (Hemiptera: Cicadellidae) reveals an explicit evolutionary relationship.</title>
        <authorList>
            <person name="Du Y."/>
            <person name="Liang Z."/>
            <person name="Dietrich C.H."/>
            <person name="Dai W."/>
        </authorList>
    </citation>
    <scope>NUCLEOTIDE SEQUENCE</scope>
</reference>
<evidence type="ECO:0000313" key="5">
    <source>
        <dbReference type="EMBL" id="QVY58001.1"/>
    </source>
</evidence>
<name>A0A8E7PFY6_9FLOR</name>
<keyword evidence="4 5" id="KW-0934">Plastid</keyword>
<geneLocation type="plastid" evidence="5"/>
<dbReference type="EMBL" id="MN240356">
    <property type="protein sequence ID" value="QVY58001.1"/>
    <property type="molecule type" value="Genomic_DNA"/>
</dbReference>
<dbReference type="AlphaFoldDB" id="A0A8E7PFY6"/>
<accession>A0A8E7PFY6</accession>
<evidence type="ECO:0000256" key="1">
    <source>
        <dbReference type="ARBA" id="ARBA00004474"/>
    </source>
</evidence>
<dbReference type="PANTHER" id="PTHR39638">
    <property type="entry name" value="YCF35"/>
    <property type="match status" value="1"/>
</dbReference>
<evidence type="ECO:0000256" key="3">
    <source>
        <dbReference type="ARBA" id="ARBA00021585"/>
    </source>
</evidence>
<gene>
    <name evidence="5" type="primary">ycf35</name>
</gene>
<evidence type="ECO:0000256" key="2">
    <source>
        <dbReference type="ARBA" id="ARBA00009068"/>
    </source>
</evidence>
<evidence type="ECO:0000256" key="4">
    <source>
        <dbReference type="ARBA" id="ARBA00022640"/>
    </source>
</evidence>
<sequence length="128" mass="15008">MSHLSRIQTSITNREILEKTLKDLQFTCEHKGVPSNKNITSKVTTDIIVKNNNNFIFTFSWNGYEYSLLADLELWNLNISCEKLLERIKQQYSYNSIIQESAKYGFNSIEEQKIQDGSVKIILQRWNL</sequence>
<comment type="subcellular location">
    <subcellularLocation>
        <location evidence="1">Plastid</location>
    </subcellularLocation>
</comment>
<dbReference type="PANTHER" id="PTHR39638:SF2">
    <property type="entry name" value="YCF35"/>
    <property type="match status" value="1"/>
</dbReference>
<comment type="similarity">
    <text evidence="2">Belongs to the ycf35 family.</text>
</comment>
<dbReference type="Pfam" id="PF06868">
    <property type="entry name" value="DUF1257"/>
    <property type="match status" value="1"/>
</dbReference>
<dbReference type="GO" id="GO:0009536">
    <property type="term" value="C:plastid"/>
    <property type="evidence" value="ECO:0007669"/>
    <property type="project" value="UniProtKB-SubCell"/>
</dbReference>
<organism evidence="5">
    <name type="scientific">Betaphycus gelatinus</name>
    <dbReference type="NCBI Taxonomy" id="1191690"/>
    <lineage>
        <taxon>Eukaryota</taxon>
        <taxon>Rhodophyta</taxon>
        <taxon>Florideophyceae</taxon>
        <taxon>Rhodymeniophycidae</taxon>
        <taxon>Gigartinales</taxon>
        <taxon>Solieriaceae</taxon>
        <taxon>Betaphycus</taxon>
    </lineage>
</organism>
<protein>
    <recommendedName>
        <fullName evidence="3">Uncharacterized protein ycf35</fullName>
    </recommendedName>
</protein>
<proteinExistence type="inferred from homology"/>